<proteinExistence type="predicted"/>
<organism evidence="1 2">
    <name type="scientific">Haloferax profundi</name>
    <dbReference type="NCBI Taxonomy" id="1544718"/>
    <lineage>
        <taxon>Archaea</taxon>
        <taxon>Methanobacteriati</taxon>
        <taxon>Methanobacteriota</taxon>
        <taxon>Stenosarchaea group</taxon>
        <taxon>Halobacteria</taxon>
        <taxon>Halobacteriales</taxon>
        <taxon>Haloferacaceae</taxon>
        <taxon>Haloferax</taxon>
    </lineage>
</organism>
<keyword evidence="2" id="KW-1185">Reference proteome</keyword>
<comment type="caution">
    <text evidence="1">The sequence shown here is derived from an EMBL/GenBank/DDBJ whole genome shotgun (WGS) entry which is preliminary data.</text>
</comment>
<accession>A0A0W1RMK0</accession>
<gene>
    <name evidence="1" type="ORF">AUR66_03010</name>
</gene>
<sequence length="180" mass="19931">MYVLAHERSMKRRDYLAATGVGVATLFAGCTGSQENSPTPTTAGEYYGPTTENSTDVDLRFRDFTADGIAAVRNNASSPAYSHLLENIDSYTGEAVYYLGTVGRVTKLDREDTYYFVVAADDSWHNLLYASWVGDRVHRGDEITLWARVLGTETYQPLQGDQRTIPALAVADIDIEWSNS</sequence>
<dbReference type="Proteomes" id="UP000053157">
    <property type="component" value="Unassembled WGS sequence"/>
</dbReference>
<name>A0A0W1RMK0_9EURY</name>
<evidence type="ECO:0000313" key="1">
    <source>
        <dbReference type="EMBL" id="KTG14805.1"/>
    </source>
</evidence>
<dbReference type="EMBL" id="LOPV01000550">
    <property type="protein sequence ID" value="KTG14805.1"/>
    <property type="molecule type" value="Genomic_DNA"/>
</dbReference>
<evidence type="ECO:0000313" key="2">
    <source>
        <dbReference type="Proteomes" id="UP000053157"/>
    </source>
</evidence>
<dbReference type="AlphaFoldDB" id="A0A0W1RMK0"/>
<reference evidence="1 2" key="1">
    <citation type="submission" date="2015-12" db="EMBL/GenBank/DDBJ databases">
        <title>Haloferax profundi sp. nov. isolated from the Discovery deep brine-seawater interface in the Red Sea.</title>
        <authorList>
            <person name="Zhang G."/>
            <person name="Stingl U."/>
            <person name="Rashid M."/>
        </authorList>
    </citation>
    <scope>NUCLEOTIDE SEQUENCE [LARGE SCALE GENOMIC DNA]</scope>
    <source>
        <strain evidence="1 2">SB29</strain>
    </source>
</reference>
<protein>
    <submittedName>
        <fullName evidence="1">Uncharacterized protein</fullName>
    </submittedName>
</protein>